<dbReference type="PANTHER" id="PTHR12227">
    <property type="entry name" value="GLYCERATE KINASE"/>
    <property type="match status" value="1"/>
</dbReference>
<sequence>MSFHWIKNFDALALDQSRTDALAILEAGYDAIETSRVMRSQVSISEEVITIQDKHFDLKKFKNIFLIGFGKGACAEVRELYRMFPSRVKRAVVIDKTTLATCPIEVEAFVGTHPIPSAVNMAATKVLSAVATAAEKDDLVFVAVAGGGSALLCSSDEECEQSTRLFQECLKVGATIEEINTVRKHISELKGGGLAKLLYPATAVGLIFSDIVGGNPERVASGPTYFDTSTVADAQAVLTRYGLSKKFVLHETPKEQKYFKQVTNVVLVSNEQSLSAMATKARACGYEPVVLEEALYEAPDETLAKLFSYAAPGTVVLAGGEVRLAVPSNHGSGGRCQFLALEALEKVRPGNVFVAAASDGYDNSEAAGAIVDEHTGRKIKNAGLDLADYRRRLDTIPVFDKAGDAILTGPVEANVSDWYFVLTEKKS</sequence>
<evidence type="ECO:0000313" key="3">
    <source>
        <dbReference type="EMBL" id="OHA26968.1"/>
    </source>
</evidence>
<dbReference type="GO" id="GO:0008887">
    <property type="term" value="F:glycerate kinase activity"/>
    <property type="evidence" value="ECO:0007669"/>
    <property type="project" value="InterPro"/>
</dbReference>
<dbReference type="AlphaFoldDB" id="A0A1G2MSX0"/>
<name>A0A1G2MSX0_9BACT</name>
<evidence type="ECO:0000259" key="2">
    <source>
        <dbReference type="Pfam" id="PF13660"/>
    </source>
</evidence>
<dbReference type="InterPro" id="IPR038614">
    <property type="entry name" value="GK_N_sf"/>
</dbReference>
<dbReference type="Pfam" id="PF13660">
    <property type="entry name" value="DUF4147"/>
    <property type="match status" value="1"/>
</dbReference>
<proteinExistence type="predicted"/>
<feature type="domain" description="MOFRL-associated" evidence="2">
    <location>
        <begin position="21"/>
        <end position="246"/>
    </location>
</feature>
<dbReference type="InterPro" id="IPR007835">
    <property type="entry name" value="MOFRL"/>
</dbReference>
<dbReference type="PANTHER" id="PTHR12227:SF0">
    <property type="entry name" value="GLYCERATE KINASE"/>
    <property type="match status" value="1"/>
</dbReference>
<dbReference type="STRING" id="1802312.A3C06_04325"/>
<evidence type="ECO:0008006" key="5">
    <source>
        <dbReference type="Google" id="ProtNLM"/>
    </source>
</evidence>
<organism evidence="3 4">
    <name type="scientific">Candidatus Taylorbacteria bacterium RIFCSPHIGHO2_02_FULL_46_13</name>
    <dbReference type="NCBI Taxonomy" id="1802312"/>
    <lineage>
        <taxon>Bacteria</taxon>
        <taxon>Candidatus Tayloriibacteriota</taxon>
    </lineage>
</organism>
<feature type="domain" description="MOFRL" evidence="1">
    <location>
        <begin position="315"/>
        <end position="417"/>
    </location>
</feature>
<dbReference type="Pfam" id="PF05161">
    <property type="entry name" value="MOFRL"/>
    <property type="match status" value="1"/>
</dbReference>
<dbReference type="InterPro" id="IPR039760">
    <property type="entry name" value="MOFRL_protein"/>
</dbReference>
<dbReference type="GO" id="GO:0005737">
    <property type="term" value="C:cytoplasm"/>
    <property type="evidence" value="ECO:0007669"/>
    <property type="project" value="TreeGrafter"/>
</dbReference>
<evidence type="ECO:0000313" key="4">
    <source>
        <dbReference type="Proteomes" id="UP000177565"/>
    </source>
</evidence>
<dbReference type="InterPro" id="IPR025286">
    <property type="entry name" value="MOFRL_assoc_dom"/>
</dbReference>
<gene>
    <name evidence="3" type="ORF">A3C06_04325</name>
</gene>
<reference evidence="3 4" key="1">
    <citation type="journal article" date="2016" name="Nat. Commun.">
        <title>Thousands of microbial genomes shed light on interconnected biogeochemical processes in an aquifer system.</title>
        <authorList>
            <person name="Anantharaman K."/>
            <person name="Brown C.T."/>
            <person name="Hug L.A."/>
            <person name="Sharon I."/>
            <person name="Castelle C.J."/>
            <person name="Probst A.J."/>
            <person name="Thomas B.C."/>
            <person name="Singh A."/>
            <person name="Wilkins M.J."/>
            <person name="Karaoz U."/>
            <person name="Brodie E.L."/>
            <person name="Williams K.H."/>
            <person name="Hubbard S.S."/>
            <person name="Banfield J.F."/>
        </authorList>
    </citation>
    <scope>NUCLEOTIDE SEQUENCE [LARGE SCALE GENOMIC DNA]</scope>
</reference>
<dbReference type="EMBL" id="MHRQ01000013">
    <property type="protein sequence ID" value="OHA26968.1"/>
    <property type="molecule type" value="Genomic_DNA"/>
</dbReference>
<accession>A0A1G2MSX0</accession>
<comment type="caution">
    <text evidence="3">The sequence shown here is derived from an EMBL/GenBank/DDBJ whole genome shotgun (WGS) entry which is preliminary data.</text>
</comment>
<dbReference type="InterPro" id="IPR037035">
    <property type="entry name" value="GK-like_C_sf"/>
</dbReference>
<evidence type="ECO:0000259" key="1">
    <source>
        <dbReference type="Pfam" id="PF05161"/>
    </source>
</evidence>
<dbReference type="SUPFAM" id="SSF82544">
    <property type="entry name" value="GckA/TtuD-like"/>
    <property type="match status" value="1"/>
</dbReference>
<protein>
    <recommendedName>
        <fullName evidence="5">MOFRL-associated domain-containing protein</fullName>
    </recommendedName>
</protein>
<dbReference type="Gene3D" id="3.40.1480.10">
    <property type="entry name" value="MOFRL domain"/>
    <property type="match status" value="1"/>
</dbReference>
<dbReference type="Gene3D" id="3.40.50.10180">
    <property type="entry name" value="Glycerate kinase, MOFRL-like N-terminal domain"/>
    <property type="match status" value="1"/>
</dbReference>
<dbReference type="Proteomes" id="UP000177565">
    <property type="component" value="Unassembled WGS sequence"/>
</dbReference>